<dbReference type="SUPFAM" id="SSF54909">
    <property type="entry name" value="Dimeric alpha+beta barrel"/>
    <property type="match status" value="1"/>
</dbReference>
<gene>
    <name evidence="1" type="ORF">C5L23_001086</name>
</gene>
<dbReference type="RefSeq" id="WP_010008785.1">
    <property type="nucleotide sequence ID" value="NZ_JAGYGP010000001.1"/>
</dbReference>
<name>A0A4R5NAY3_9LACO</name>
<accession>A0A4R5NAY3</accession>
<dbReference type="InterPro" id="IPR011008">
    <property type="entry name" value="Dimeric_a/b-barrel"/>
</dbReference>
<evidence type="ECO:0000313" key="2">
    <source>
        <dbReference type="Proteomes" id="UP000295681"/>
    </source>
</evidence>
<protein>
    <recommendedName>
        <fullName evidence="3">ABM domain-containing protein</fullName>
    </recommendedName>
</protein>
<dbReference type="EMBL" id="PUFI01000005">
    <property type="protein sequence ID" value="TDG69624.1"/>
    <property type="molecule type" value="Genomic_DNA"/>
</dbReference>
<dbReference type="Proteomes" id="UP000295681">
    <property type="component" value="Unassembled WGS sequence"/>
</dbReference>
<evidence type="ECO:0008006" key="3">
    <source>
        <dbReference type="Google" id="ProtNLM"/>
    </source>
</evidence>
<organism evidence="1 2">
    <name type="scientific">Leuconostoc fallax</name>
    <dbReference type="NCBI Taxonomy" id="1251"/>
    <lineage>
        <taxon>Bacteria</taxon>
        <taxon>Bacillati</taxon>
        <taxon>Bacillota</taxon>
        <taxon>Bacilli</taxon>
        <taxon>Lactobacillales</taxon>
        <taxon>Lactobacillaceae</taxon>
        <taxon>Leuconostoc</taxon>
    </lineage>
</organism>
<dbReference type="STRING" id="907931.GCA_000165675_00285"/>
<proteinExistence type="predicted"/>
<reference evidence="1 2" key="1">
    <citation type="journal article" date="2019" name="Appl. Microbiol. Biotechnol.">
        <title>Uncovering carbohydrate metabolism through a genotype-phenotype association study of 56 lactic acid bacteria genomes.</title>
        <authorList>
            <person name="Buron-Moles G."/>
            <person name="Chailyan A."/>
            <person name="Dolejs I."/>
            <person name="Forster J."/>
            <person name="Miks M.H."/>
        </authorList>
    </citation>
    <scope>NUCLEOTIDE SEQUENCE [LARGE SCALE GENOMIC DNA]</scope>
    <source>
        <strain evidence="1 2">ATCC 700006</strain>
    </source>
</reference>
<dbReference type="AlphaFoldDB" id="A0A4R5NAY3"/>
<keyword evidence="2" id="KW-1185">Reference proteome</keyword>
<evidence type="ECO:0000313" key="1">
    <source>
        <dbReference type="EMBL" id="TDG69624.1"/>
    </source>
</evidence>
<comment type="caution">
    <text evidence="1">The sequence shown here is derived from an EMBL/GenBank/DDBJ whole genome shotgun (WGS) entry which is preliminary data.</text>
</comment>
<sequence>MKINLVLAPEQDVATLLKYKKQAPNQLLLLGKLSQLAGLNVLIFDQPELVERFNRPLTFNSLFVMGEPKGKLVHQVSFKSIGNDDEHINNLLEKMALNGVLAQQNDGKSEYMLWTFWDDADDLALFIDSQNYQQLHDWMRQPFSTTYHNVENIDQISLTHKMRDTDKEWWG</sequence>